<organism evidence="3 4">
    <name type="scientific">Catellatospora chokoriensis</name>
    <dbReference type="NCBI Taxonomy" id="310353"/>
    <lineage>
        <taxon>Bacteria</taxon>
        <taxon>Bacillati</taxon>
        <taxon>Actinomycetota</taxon>
        <taxon>Actinomycetes</taxon>
        <taxon>Micromonosporales</taxon>
        <taxon>Micromonosporaceae</taxon>
        <taxon>Catellatospora</taxon>
    </lineage>
</organism>
<keyword evidence="1" id="KW-1133">Transmembrane helix</keyword>
<accession>A0A8J3K881</accession>
<evidence type="ECO:0000259" key="2">
    <source>
        <dbReference type="Pfam" id="PF13360"/>
    </source>
</evidence>
<dbReference type="SUPFAM" id="SSF50998">
    <property type="entry name" value="Quinoprotein alcohol dehydrogenase-like"/>
    <property type="match status" value="1"/>
</dbReference>
<comment type="caution">
    <text evidence="3">The sequence shown here is derived from an EMBL/GenBank/DDBJ whole genome shotgun (WGS) entry which is preliminary data.</text>
</comment>
<name>A0A8J3K881_9ACTN</name>
<sequence>MNGEPTSGTTAVIDLGAGWQDHQTGPARPGLRAAVLRPLAAVAAVILMLALGGGAPARRLDELAAISLSPQGDFQIIGDMLLVRDVDRLAGYSLDDGTQRWKITLPGTAGSGLMPAGSAPGVMVTEMQEAATNRRTTYAVDVGTGAILWQDGLPMTTLADVAVAIWSADADKTSMQITVRDVRTGRQRWSVQNVLPAIDYAALIRSEAELPVWTLQSTGELTARDLRDGRVLRRHRIDLGRSVPADLSVSGDELTIETALDGVNTTARYSTADLAPIPLTAPYVGRTDCGAYWCTQSQSVEQTNPSPVDIVDKATGVAHRRFVGGSFVVPTPLGLLVAGPELDGSGPPAVALLDAATARPLLDVTGWRVHLTFAAPGAVLVRGTGRGPGQVAWLTPGGLDLAQLPVPVERCVFAARAVARPRPTGTLTVWRLARGHGDAA</sequence>
<proteinExistence type="predicted"/>
<keyword evidence="1" id="KW-0472">Membrane</keyword>
<dbReference type="Gene3D" id="2.130.10.10">
    <property type="entry name" value="YVTN repeat-like/Quinoprotein amine dehydrogenase"/>
    <property type="match status" value="1"/>
</dbReference>
<dbReference type="InterPro" id="IPR011047">
    <property type="entry name" value="Quinoprotein_ADH-like_sf"/>
</dbReference>
<dbReference type="EMBL" id="BONG01000093">
    <property type="protein sequence ID" value="GIF94373.1"/>
    <property type="molecule type" value="Genomic_DNA"/>
</dbReference>
<keyword evidence="4" id="KW-1185">Reference proteome</keyword>
<dbReference type="RefSeq" id="WP_191839067.1">
    <property type="nucleotide sequence ID" value="NZ_BAAALB010000006.1"/>
</dbReference>
<protein>
    <recommendedName>
        <fullName evidence="2">Pyrrolo-quinoline quinone repeat domain-containing protein</fullName>
    </recommendedName>
</protein>
<evidence type="ECO:0000313" key="3">
    <source>
        <dbReference type="EMBL" id="GIF94373.1"/>
    </source>
</evidence>
<keyword evidence="1" id="KW-0812">Transmembrane</keyword>
<gene>
    <name evidence="3" type="ORF">Cch02nite_78170</name>
</gene>
<dbReference type="Pfam" id="PF13360">
    <property type="entry name" value="PQQ_2"/>
    <property type="match status" value="1"/>
</dbReference>
<dbReference type="InterPro" id="IPR015943">
    <property type="entry name" value="WD40/YVTN_repeat-like_dom_sf"/>
</dbReference>
<feature type="domain" description="Pyrrolo-quinoline quinone repeat" evidence="2">
    <location>
        <begin position="89"/>
        <end position="239"/>
    </location>
</feature>
<dbReference type="AlphaFoldDB" id="A0A8J3K881"/>
<reference evidence="3 4" key="1">
    <citation type="submission" date="2021-01" db="EMBL/GenBank/DDBJ databases">
        <title>Whole genome shotgun sequence of Catellatospora chokoriensis NBRC 107358.</title>
        <authorList>
            <person name="Komaki H."/>
            <person name="Tamura T."/>
        </authorList>
    </citation>
    <scope>NUCLEOTIDE SEQUENCE [LARGE SCALE GENOMIC DNA]</scope>
    <source>
        <strain evidence="3 4">NBRC 107358</strain>
    </source>
</reference>
<dbReference type="InterPro" id="IPR002372">
    <property type="entry name" value="PQQ_rpt_dom"/>
</dbReference>
<evidence type="ECO:0000256" key="1">
    <source>
        <dbReference type="SAM" id="Phobius"/>
    </source>
</evidence>
<evidence type="ECO:0000313" key="4">
    <source>
        <dbReference type="Proteomes" id="UP000619293"/>
    </source>
</evidence>
<feature type="transmembrane region" description="Helical" evidence="1">
    <location>
        <begin position="35"/>
        <end position="55"/>
    </location>
</feature>
<dbReference type="Proteomes" id="UP000619293">
    <property type="component" value="Unassembled WGS sequence"/>
</dbReference>